<dbReference type="GO" id="GO:0003676">
    <property type="term" value="F:nucleic acid binding"/>
    <property type="evidence" value="ECO:0007669"/>
    <property type="project" value="InterPro"/>
</dbReference>
<comment type="caution">
    <text evidence="3">The sequence shown here is derived from an EMBL/GenBank/DDBJ whole genome shotgun (WGS) entry which is preliminary data.</text>
</comment>
<dbReference type="Proteomes" id="UP000325315">
    <property type="component" value="Unassembled WGS sequence"/>
</dbReference>
<dbReference type="PANTHER" id="PTHR24559:SF444">
    <property type="entry name" value="REVERSE TRANSCRIPTASE DOMAIN-CONTAINING PROTEIN"/>
    <property type="match status" value="1"/>
</dbReference>
<dbReference type="Gene3D" id="3.10.10.10">
    <property type="entry name" value="HIV Type 1 Reverse Transcriptase, subunit A, domain 1"/>
    <property type="match status" value="1"/>
</dbReference>
<dbReference type="SUPFAM" id="SSF53098">
    <property type="entry name" value="Ribonuclease H-like"/>
    <property type="match status" value="1"/>
</dbReference>
<evidence type="ECO:0000313" key="3">
    <source>
        <dbReference type="EMBL" id="KAA3487798.1"/>
    </source>
</evidence>
<dbReference type="OrthoDB" id="1723377at2759"/>
<dbReference type="Pfam" id="PF17919">
    <property type="entry name" value="RT_RNaseH_2"/>
    <property type="match status" value="1"/>
</dbReference>
<dbReference type="InterPro" id="IPR041577">
    <property type="entry name" value="RT_RNaseH_2"/>
</dbReference>
<dbReference type="AlphaFoldDB" id="A0A5B6X1V1"/>
<protein>
    <submittedName>
        <fullName evidence="3">Retrotransposable element Tf2</fullName>
    </submittedName>
</protein>
<evidence type="ECO:0000259" key="2">
    <source>
        <dbReference type="Pfam" id="PF24626"/>
    </source>
</evidence>
<sequence length="388" mass="44430">MNARETELRIESVPIVCEYPDVFPEKFLGLPPVRDIEFGIELASGTAPISIAPYRMDPTELKELKAQQLNNLTVKNKYLLPRIDDLFDQLKGATVFSKIDLRYGYYELRVKDSDVPKIAFWTSFEILKALLAEAPVLVQPEPGKEFVVYSDASLNGLGCVLMQEGKKELNLRQRRWLELIKDYELVIDYHPGKANVVVDALSRKSLFALRAMNTQIASSDDGSILAELRAKPVVCVPIDDELVQKILHEAHSGCLSIDRQSERVIQILEDMLRYCVLEFQGNWEIYLLLVEFTYNNSFQSSLKMVPYEALYGRDKAFLKVSPWRKVLRFGRKGKLSPRFIGPYEVTGRIGPVAYRLAFPPELERIHDVFHMSMLCHYRSDPSHVIVLT</sequence>
<dbReference type="PANTHER" id="PTHR24559">
    <property type="entry name" value="TRANSPOSON TY3-I GAG-POL POLYPROTEIN"/>
    <property type="match status" value="1"/>
</dbReference>
<proteinExistence type="predicted"/>
<dbReference type="SUPFAM" id="SSF56672">
    <property type="entry name" value="DNA/RNA polymerases"/>
    <property type="match status" value="1"/>
</dbReference>
<accession>A0A5B6X1V1</accession>
<name>A0A5B6X1V1_9ROSI</name>
<dbReference type="InterPro" id="IPR053134">
    <property type="entry name" value="RNA-dir_DNA_polymerase"/>
</dbReference>
<gene>
    <name evidence="3" type="ORF">EPI10_031602</name>
</gene>
<keyword evidence="4" id="KW-1185">Reference proteome</keyword>
<dbReference type="InterPro" id="IPR043128">
    <property type="entry name" value="Rev_trsase/Diguanyl_cyclase"/>
</dbReference>
<dbReference type="InterPro" id="IPR036397">
    <property type="entry name" value="RNaseH_sf"/>
</dbReference>
<feature type="domain" description="Tf2-1-like SH3-like" evidence="2">
    <location>
        <begin position="314"/>
        <end position="377"/>
    </location>
</feature>
<dbReference type="InterPro" id="IPR012337">
    <property type="entry name" value="RNaseH-like_sf"/>
</dbReference>
<dbReference type="InterPro" id="IPR056924">
    <property type="entry name" value="SH3_Tf2-1"/>
</dbReference>
<dbReference type="Pfam" id="PF24626">
    <property type="entry name" value="SH3_Tf2-1"/>
    <property type="match status" value="1"/>
</dbReference>
<feature type="domain" description="Reverse transcriptase/retrotransposon-derived protein RNase H-like" evidence="1">
    <location>
        <begin position="123"/>
        <end position="167"/>
    </location>
</feature>
<evidence type="ECO:0000313" key="4">
    <source>
        <dbReference type="Proteomes" id="UP000325315"/>
    </source>
</evidence>
<reference evidence="4" key="1">
    <citation type="journal article" date="2019" name="Plant Biotechnol. J.">
        <title>Genome sequencing of the Australian wild diploid species Gossypium australe highlights disease resistance and delayed gland morphogenesis.</title>
        <authorList>
            <person name="Cai Y."/>
            <person name="Cai X."/>
            <person name="Wang Q."/>
            <person name="Wang P."/>
            <person name="Zhang Y."/>
            <person name="Cai C."/>
            <person name="Xu Y."/>
            <person name="Wang K."/>
            <person name="Zhou Z."/>
            <person name="Wang C."/>
            <person name="Geng S."/>
            <person name="Li B."/>
            <person name="Dong Q."/>
            <person name="Hou Y."/>
            <person name="Wang H."/>
            <person name="Ai P."/>
            <person name="Liu Z."/>
            <person name="Yi F."/>
            <person name="Sun M."/>
            <person name="An G."/>
            <person name="Cheng J."/>
            <person name="Zhang Y."/>
            <person name="Shi Q."/>
            <person name="Xie Y."/>
            <person name="Shi X."/>
            <person name="Chang Y."/>
            <person name="Huang F."/>
            <person name="Chen Y."/>
            <person name="Hong S."/>
            <person name="Mi L."/>
            <person name="Sun Q."/>
            <person name="Zhang L."/>
            <person name="Zhou B."/>
            <person name="Peng R."/>
            <person name="Zhang X."/>
            <person name="Liu F."/>
        </authorList>
    </citation>
    <scope>NUCLEOTIDE SEQUENCE [LARGE SCALE GENOMIC DNA]</scope>
    <source>
        <strain evidence="4">cv. PA1801</strain>
    </source>
</reference>
<dbReference type="Gene3D" id="3.30.70.270">
    <property type="match status" value="1"/>
</dbReference>
<dbReference type="InterPro" id="IPR043502">
    <property type="entry name" value="DNA/RNA_pol_sf"/>
</dbReference>
<organism evidence="3 4">
    <name type="scientific">Gossypium australe</name>
    <dbReference type="NCBI Taxonomy" id="47621"/>
    <lineage>
        <taxon>Eukaryota</taxon>
        <taxon>Viridiplantae</taxon>
        <taxon>Streptophyta</taxon>
        <taxon>Embryophyta</taxon>
        <taxon>Tracheophyta</taxon>
        <taxon>Spermatophyta</taxon>
        <taxon>Magnoliopsida</taxon>
        <taxon>eudicotyledons</taxon>
        <taxon>Gunneridae</taxon>
        <taxon>Pentapetalae</taxon>
        <taxon>rosids</taxon>
        <taxon>malvids</taxon>
        <taxon>Malvales</taxon>
        <taxon>Malvaceae</taxon>
        <taxon>Malvoideae</taxon>
        <taxon>Gossypium</taxon>
    </lineage>
</organism>
<evidence type="ECO:0000259" key="1">
    <source>
        <dbReference type="Pfam" id="PF17919"/>
    </source>
</evidence>
<dbReference type="EMBL" id="SMMG02000001">
    <property type="protein sequence ID" value="KAA3487798.1"/>
    <property type="molecule type" value="Genomic_DNA"/>
</dbReference>
<dbReference type="Gene3D" id="3.30.420.10">
    <property type="entry name" value="Ribonuclease H-like superfamily/Ribonuclease H"/>
    <property type="match status" value="1"/>
</dbReference>